<dbReference type="PANTHER" id="PTHR30193">
    <property type="entry name" value="ABC TRANSPORTER PERMEASE PROTEIN"/>
    <property type="match status" value="1"/>
</dbReference>
<feature type="domain" description="ABC transmembrane type-1" evidence="8">
    <location>
        <begin position="79"/>
        <end position="292"/>
    </location>
</feature>
<dbReference type="OrthoDB" id="9785347at2"/>
<sequence length="303" mass="34572">MRVSAQFSWCKGRFEAGFWFAMPALLLIALFFFVPVLAALALSFTDFDIYVLGDFSTLRFVGLSNYIRIMHDPLFWLALRNTLYFVLIGGSLSVVFSLVVALLVNHGLVRLRGLFRTLLFLPVVTTLVAIAVVWRYLYHQRYGAFNWLLEQFGISPVDWLGDIHWAMPAIILMAVWKNFGFNMIIFIAGLQSIPERLYEAARLDGAGALAQFRYITLPLLFPTFLFVSVITMIGYFQLFAEPYLMTQGGPSNHTLSLGLLMFNEGFRWWNMGYASALAFVLFIIILMVTLIQARLGKIVRTRQ</sequence>
<evidence type="ECO:0000256" key="2">
    <source>
        <dbReference type="ARBA" id="ARBA00022448"/>
    </source>
</evidence>
<evidence type="ECO:0000256" key="6">
    <source>
        <dbReference type="ARBA" id="ARBA00023136"/>
    </source>
</evidence>
<dbReference type="InterPro" id="IPR051393">
    <property type="entry name" value="ABC_transporter_permease"/>
</dbReference>
<name>A0A5Q0BP47_9GAMM</name>
<reference evidence="9 10" key="1">
    <citation type="submission" date="2019-09" db="EMBL/GenBank/DDBJ databases">
        <title>Ecophysiology of the spiral-shaped methanotroph Methylospira mobilis as revealed by the complete genome sequence.</title>
        <authorList>
            <person name="Oshkin I.Y."/>
            <person name="Dedysh S.N."/>
            <person name="Miroshnikov K."/>
            <person name="Danilova O.V."/>
            <person name="Hakobyan A."/>
            <person name="Liesack W."/>
        </authorList>
    </citation>
    <scope>NUCLEOTIDE SEQUENCE [LARGE SCALE GENOMIC DNA]</scope>
    <source>
        <strain evidence="9 10">Shm1</strain>
    </source>
</reference>
<dbReference type="EMBL" id="CP044205">
    <property type="protein sequence ID" value="QFY44952.1"/>
    <property type="molecule type" value="Genomic_DNA"/>
</dbReference>
<feature type="transmembrane region" description="Helical" evidence="7">
    <location>
        <begin position="165"/>
        <end position="193"/>
    </location>
</feature>
<dbReference type="Gene3D" id="1.10.3720.10">
    <property type="entry name" value="MetI-like"/>
    <property type="match status" value="1"/>
</dbReference>
<evidence type="ECO:0000256" key="3">
    <source>
        <dbReference type="ARBA" id="ARBA00022475"/>
    </source>
</evidence>
<dbReference type="InParanoid" id="A0A5Q0BP47"/>
<dbReference type="FunCoup" id="A0A5Q0BP47">
    <property type="interactions" value="173"/>
</dbReference>
<keyword evidence="4 7" id="KW-0812">Transmembrane</keyword>
<feature type="transmembrane region" description="Helical" evidence="7">
    <location>
        <begin position="20"/>
        <end position="44"/>
    </location>
</feature>
<dbReference type="SUPFAM" id="SSF161098">
    <property type="entry name" value="MetI-like"/>
    <property type="match status" value="1"/>
</dbReference>
<feature type="transmembrane region" description="Helical" evidence="7">
    <location>
        <begin position="117"/>
        <end position="137"/>
    </location>
</feature>
<dbReference type="GO" id="GO:0055085">
    <property type="term" value="P:transmembrane transport"/>
    <property type="evidence" value="ECO:0007669"/>
    <property type="project" value="InterPro"/>
</dbReference>
<protein>
    <submittedName>
        <fullName evidence="9">Sugar ABC transporter permease</fullName>
    </submittedName>
</protein>
<dbReference type="InterPro" id="IPR000515">
    <property type="entry name" value="MetI-like"/>
</dbReference>
<dbReference type="AlphaFoldDB" id="A0A5Q0BP47"/>
<evidence type="ECO:0000256" key="5">
    <source>
        <dbReference type="ARBA" id="ARBA00022989"/>
    </source>
</evidence>
<feature type="transmembrane region" description="Helical" evidence="7">
    <location>
        <begin position="271"/>
        <end position="293"/>
    </location>
</feature>
<keyword evidence="6 7" id="KW-0472">Membrane</keyword>
<comment type="subcellular location">
    <subcellularLocation>
        <location evidence="1 7">Cell membrane</location>
        <topology evidence="1 7">Multi-pass membrane protein</topology>
    </subcellularLocation>
</comment>
<comment type="similarity">
    <text evidence="7">Belongs to the binding-protein-dependent transport system permease family.</text>
</comment>
<feature type="transmembrane region" description="Helical" evidence="7">
    <location>
        <begin position="214"/>
        <end position="236"/>
    </location>
</feature>
<keyword evidence="10" id="KW-1185">Reference proteome</keyword>
<keyword evidence="2 7" id="KW-0813">Transport</keyword>
<dbReference type="PROSITE" id="PS50928">
    <property type="entry name" value="ABC_TM1"/>
    <property type="match status" value="1"/>
</dbReference>
<gene>
    <name evidence="9" type="ORF">F6R98_05260</name>
</gene>
<evidence type="ECO:0000256" key="7">
    <source>
        <dbReference type="RuleBase" id="RU363032"/>
    </source>
</evidence>
<evidence type="ECO:0000313" key="10">
    <source>
        <dbReference type="Proteomes" id="UP000325755"/>
    </source>
</evidence>
<evidence type="ECO:0000256" key="4">
    <source>
        <dbReference type="ARBA" id="ARBA00022692"/>
    </source>
</evidence>
<keyword evidence="3" id="KW-1003">Cell membrane</keyword>
<evidence type="ECO:0000259" key="8">
    <source>
        <dbReference type="PROSITE" id="PS50928"/>
    </source>
</evidence>
<feature type="transmembrane region" description="Helical" evidence="7">
    <location>
        <begin position="83"/>
        <end position="105"/>
    </location>
</feature>
<dbReference type="GO" id="GO:0005886">
    <property type="term" value="C:plasma membrane"/>
    <property type="evidence" value="ECO:0007669"/>
    <property type="project" value="UniProtKB-SubCell"/>
</dbReference>
<dbReference type="InterPro" id="IPR035906">
    <property type="entry name" value="MetI-like_sf"/>
</dbReference>
<keyword evidence="5 7" id="KW-1133">Transmembrane helix</keyword>
<proteinExistence type="inferred from homology"/>
<dbReference type="Pfam" id="PF00528">
    <property type="entry name" value="BPD_transp_1"/>
    <property type="match status" value="1"/>
</dbReference>
<evidence type="ECO:0000256" key="1">
    <source>
        <dbReference type="ARBA" id="ARBA00004651"/>
    </source>
</evidence>
<dbReference type="PANTHER" id="PTHR30193:SF37">
    <property type="entry name" value="INNER MEMBRANE ABC TRANSPORTER PERMEASE PROTEIN YCJO"/>
    <property type="match status" value="1"/>
</dbReference>
<dbReference type="KEGG" id="mmob:F6R98_05260"/>
<evidence type="ECO:0000313" key="9">
    <source>
        <dbReference type="EMBL" id="QFY44952.1"/>
    </source>
</evidence>
<accession>A0A5Q0BP47</accession>
<dbReference type="Proteomes" id="UP000325755">
    <property type="component" value="Chromosome"/>
</dbReference>
<dbReference type="CDD" id="cd06261">
    <property type="entry name" value="TM_PBP2"/>
    <property type="match status" value="1"/>
</dbReference>
<organism evidence="9 10">
    <name type="scientific">Candidatus Methylospira mobilis</name>
    <dbReference type="NCBI Taxonomy" id="1808979"/>
    <lineage>
        <taxon>Bacteria</taxon>
        <taxon>Pseudomonadati</taxon>
        <taxon>Pseudomonadota</taxon>
        <taxon>Gammaproteobacteria</taxon>
        <taxon>Methylococcales</taxon>
        <taxon>Methylococcaceae</taxon>
        <taxon>Candidatus Methylospira</taxon>
    </lineage>
</organism>